<protein>
    <submittedName>
        <fullName evidence="3">Uncharacterized protein</fullName>
    </submittedName>
</protein>
<feature type="compositionally biased region" description="Gly residues" evidence="1">
    <location>
        <begin position="105"/>
        <end position="129"/>
    </location>
</feature>
<feature type="region of interest" description="Disordered" evidence="1">
    <location>
        <begin position="103"/>
        <end position="129"/>
    </location>
</feature>
<dbReference type="Proteomes" id="UP001443914">
    <property type="component" value="Unassembled WGS sequence"/>
</dbReference>
<dbReference type="PANTHER" id="PTHR35483">
    <property type="entry name" value="NUCLEUSENVELOPE PROTEIN"/>
    <property type="match status" value="1"/>
</dbReference>
<dbReference type="EMBL" id="JBDFQZ010000010">
    <property type="protein sequence ID" value="KAK9683044.1"/>
    <property type="molecule type" value="Genomic_DNA"/>
</dbReference>
<keyword evidence="4" id="KW-1185">Reference proteome</keyword>
<evidence type="ECO:0000313" key="4">
    <source>
        <dbReference type="Proteomes" id="UP001443914"/>
    </source>
</evidence>
<evidence type="ECO:0000256" key="2">
    <source>
        <dbReference type="SAM" id="Phobius"/>
    </source>
</evidence>
<name>A0AAW1I3K7_SAPOF</name>
<keyword evidence="2" id="KW-1133">Transmembrane helix</keyword>
<dbReference type="PANTHER" id="PTHR35483:SF1">
    <property type="entry name" value="GLYCINE-RICH PROTEIN-RELATED"/>
    <property type="match status" value="1"/>
</dbReference>
<evidence type="ECO:0000313" key="3">
    <source>
        <dbReference type="EMBL" id="KAK9683044.1"/>
    </source>
</evidence>
<evidence type="ECO:0000256" key="1">
    <source>
        <dbReference type="SAM" id="MobiDB-lite"/>
    </source>
</evidence>
<keyword evidence="2" id="KW-0472">Membrane</keyword>
<accession>A0AAW1I3K7</accession>
<dbReference type="AlphaFoldDB" id="A0AAW1I3K7"/>
<feature type="transmembrane region" description="Helical" evidence="2">
    <location>
        <begin position="144"/>
        <end position="162"/>
    </location>
</feature>
<dbReference type="GO" id="GO:0009507">
    <property type="term" value="C:chloroplast"/>
    <property type="evidence" value="ECO:0007669"/>
    <property type="project" value="TreeGrafter"/>
</dbReference>
<gene>
    <name evidence="3" type="ORF">RND81_10G114200</name>
</gene>
<organism evidence="3 4">
    <name type="scientific">Saponaria officinalis</name>
    <name type="common">Common soapwort</name>
    <name type="synonym">Lychnis saponaria</name>
    <dbReference type="NCBI Taxonomy" id="3572"/>
    <lineage>
        <taxon>Eukaryota</taxon>
        <taxon>Viridiplantae</taxon>
        <taxon>Streptophyta</taxon>
        <taxon>Embryophyta</taxon>
        <taxon>Tracheophyta</taxon>
        <taxon>Spermatophyta</taxon>
        <taxon>Magnoliopsida</taxon>
        <taxon>eudicotyledons</taxon>
        <taxon>Gunneridae</taxon>
        <taxon>Pentapetalae</taxon>
        <taxon>Caryophyllales</taxon>
        <taxon>Caryophyllaceae</taxon>
        <taxon>Caryophylleae</taxon>
        <taxon>Saponaria</taxon>
    </lineage>
</organism>
<proteinExistence type="predicted"/>
<sequence>MASLCFSTPPTLLALPKQSNYSINSTYFNQISFRNSVSPPLAFNPLRCSVNSTRRFSTVVSMASSGDKTNDLWNSLGKSIENFGKKPSVEDLLRQQIEKQEYYDEGGGGGNRLGGGGGGGGGAGGSDGLGGSEEEGFSGILDETIQVILATLGFIFMYVYIINGAEMTRLAKDYISYLFGGRKSIRLTRAMYQWERFCKKLTEKEEVDKFWLEKAILTTPTWWDSPEKYKLLLRALVQQHKSDADEEIKDEYGSQAGGEMSDEYY</sequence>
<reference evidence="3" key="1">
    <citation type="submission" date="2024-03" db="EMBL/GenBank/DDBJ databases">
        <title>WGS assembly of Saponaria officinalis var. Norfolk2.</title>
        <authorList>
            <person name="Jenkins J."/>
            <person name="Shu S."/>
            <person name="Grimwood J."/>
            <person name="Barry K."/>
            <person name="Goodstein D."/>
            <person name="Schmutz J."/>
            <person name="Leebens-Mack J."/>
            <person name="Osbourn A."/>
        </authorList>
    </citation>
    <scope>NUCLEOTIDE SEQUENCE [LARGE SCALE GENOMIC DNA]</scope>
    <source>
        <strain evidence="3">JIC</strain>
    </source>
</reference>
<comment type="caution">
    <text evidence="3">The sequence shown here is derived from an EMBL/GenBank/DDBJ whole genome shotgun (WGS) entry which is preliminary data.</text>
</comment>
<feature type="region of interest" description="Disordered" evidence="1">
    <location>
        <begin position="246"/>
        <end position="265"/>
    </location>
</feature>
<keyword evidence="2" id="KW-0812">Transmembrane</keyword>